<dbReference type="RefSeq" id="WP_131927504.1">
    <property type="nucleotide sequence ID" value="NZ_CAUSQV010000029.1"/>
</dbReference>
<gene>
    <name evidence="2" type="ORF">EV202_1373</name>
</gene>
<proteinExistence type="predicted"/>
<name>A0A4R2LGF9_9BACE</name>
<feature type="chain" id="PRO_5020275271" description="Bacteroidetes PKD-like domain-containing protein" evidence="1">
    <location>
        <begin position="19"/>
        <end position="416"/>
    </location>
</feature>
<keyword evidence="1" id="KW-0732">Signal</keyword>
<dbReference type="EMBL" id="SLXB01000037">
    <property type="protein sequence ID" value="TCO86994.1"/>
    <property type="molecule type" value="Genomic_DNA"/>
</dbReference>
<evidence type="ECO:0000313" key="2">
    <source>
        <dbReference type="EMBL" id="TCO86994.1"/>
    </source>
</evidence>
<dbReference type="Gene3D" id="2.60.40.10">
    <property type="entry name" value="Immunoglobulins"/>
    <property type="match status" value="1"/>
</dbReference>
<dbReference type="PROSITE" id="PS51257">
    <property type="entry name" value="PROKAR_LIPOPROTEIN"/>
    <property type="match status" value="1"/>
</dbReference>
<evidence type="ECO:0000256" key="1">
    <source>
        <dbReference type="SAM" id="SignalP"/>
    </source>
</evidence>
<feature type="signal peptide" evidence="1">
    <location>
        <begin position="1"/>
        <end position="18"/>
    </location>
</feature>
<evidence type="ECO:0008006" key="4">
    <source>
        <dbReference type="Google" id="ProtNLM"/>
    </source>
</evidence>
<reference evidence="2 3" key="1">
    <citation type="submission" date="2019-03" db="EMBL/GenBank/DDBJ databases">
        <title>Genomic Encyclopedia of Type Strains, Phase IV (KMG-IV): sequencing the most valuable type-strain genomes for metagenomic binning, comparative biology and taxonomic classification.</title>
        <authorList>
            <person name="Goeker M."/>
        </authorList>
    </citation>
    <scope>NUCLEOTIDE SEQUENCE [LARGE SCALE GENOMIC DNA]</scope>
    <source>
        <strain evidence="2 3">DSM 23917</strain>
    </source>
</reference>
<sequence length="416" mass="45427">MKKIYIMLLTMLAFNALFTGCSTEEPFSTATVNDDPRILDPIFPDRINGNLPTVANFRRDGKFSMKLTVTPADYTTVKWLIDGEEVATGTEIEKEFLTGTYHLKITATTDTGKSTYREGIIQVNPLADDPDAISVGFERIVSPGNKACFYGNNLNKVKGILIGGTPATDVTYVETEEGAYVEYTVPAELSEGDYRVRLVDAAGMEYGANTVKLTKGAMITAGADRATAAAEWVMTGINLDAVASITVKDVEVTKFVEQTAGTLKLVCPELAEGTYKVTGNTRSGESVQFYTNGEVATELTVTISAEKALWAGHHYVSWDKPDGDPNKTFNLIPKDVMVAIKPGSILRVYYSVEPSAEYHQLQLATGWWTGLMDKIEFGAGGVYALTITQEIIDRMNEQDGFLCVGHGYYVDLVTIQ</sequence>
<evidence type="ECO:0000313" key="3">
    <source>
        <dbReference type="Proteomes" id="UP000295600"/>
    </source>
</evidence>
<dbReference type="InterPro" id="IPR013783">
    <property type="entry name" value="Ig-like_fold"/>
</dbReference>
<dbReference type="AlphaFoldDB" id="A0A4R2LGF9"/>
<dbReference type="Proteomes" id="UP000295600">
    <property type="component" value="Unassembled WGS sequence"/>
</dbReference>
<accession>A0A4R2LGF9</accession>
<organism evidence="2 3">
    <name type="scientific">Prevotella heparinolytica</name>
    <dbReference type="NCBI Taxonomy" id="28113"/>
    <lineage>
        <taxon>Bacteria</taxon>
        <taxon>Pseudomonadati</taxon>
        <taxon>Bacteroidota</taxon>
        <taxon>Bacteroidia</taxon>
        <taxon>Bacteroidales</taxon>
        <taxon>Bacteroidaceae</taxon>
        <taxon>Bacteroides</taxon>
    </lineage>
</organism>
<comment type="caution">
    <text evidence="2">The sequence shown here is derived from an EMBL/GenBank/DDBJ whole genome shotgun (WGS) entry which is preliminary data.</text>
</comment>
<protein>
    <recommendedName>
        <fullName evidence="4">Bacteroidetes PKD-like domain-containing protein</fullName>
    </recommendedName>
</protein>